<dbReference type="AlphaFoldDB" id="A0A2A6M6Y6"/>
<dbReference type="Proteomes" id="UP000220353">
    <property type="component" value="Unassembled WGS sequence"/>
</dbReference>
<comment type="caution">
    <text evidence="1">The sequence shown here is derived from an EMBL/GenBank/DDBJ whole genome shotgun (WGS) entry which is preliminary data.</text>
</comment>
<reference evidence="1 2" key="1">
    <citation type="submission" date="2017-09" db="EMBL/GenBank/DDBJ databases">
        <title>Comparative genomics of rhizobia isolated from Phaseolus vulgaris in China.</title>
        <authorList>
            <person name="Tong W."/>
        </authorList>
    </citation>
    <scope>NUCLEOTIDE SEQUENCE [LARGE SCALE GENOMIC DNA]</scope>
    <source>
        <strain evidence="1 2">PCH1</strain>
    </source>
</reference>
<name>A0A2A6M6Y6_RHIFR</name>
<gene>
    <name evidence="1" type="ORF">CO661_02215</name>
</gene>
<organism evidence="1 2">
    <name type="scientific">Rhizobium fredii</name>
    <name type="common">Sinorhizobium fredii</name>
    <dbReference type="NCBI Taxonomy" id="380"/>
    <lineage>
        <taxon>Bacteria</taxon>
        <taxon>Pseudomonadati</taxon>
        <taxon>Pseudomonadota</taxon>
        <taxon>Alphaproteobacteria</taxon>
        <taxon>Hyphomicrobiales</taxon>
        <taxon>Rhizobiaceae</taxon>
        <taxon>Sinorhizobium/Ensifer group</taxon>
        <taxon>Sinorhizobium</taxon>
    </lineage>
</organism>
<evidence type="ECO:0000313" key="2">
    <source>
        <dbReference type="Proteomes" id="UP000220353"/>
    </source>
</evidence>
<accession>A0A2A6M6Y6</accession>
<proteinExistence type="predicted"/>
<protein>
    <submittedName>
        <fullName evidence="1">Uncharacterized protein</fullName>
    </submittedName>
</protein>
<dbReference type="EMBL" id="NWTC01000001">
    <property type="protein sequence ID" value="PDT50574.1"/>
    <property type="molecule type" value="Genomic_DNA"/>
</dbReference>
<sequence length="186" mass="20528">MRARSVIEIVESDGRLPAQLIVAGYWASQAGLVIFILNGVTAQMINLVLDPIVNTLPLSIPGVLYVDIKDEARVNEAVLSAEKIYAASRAFRRLANYHGVARGIVQSATRAIPKLESHALRQSDSGVNGRWQVDEAQKKPAIAFRTSYTHTPSKPPMSLPVAVLGHLEWRAIDRRRDRFPIPGRSI</sequence>
<dbReference type="RefSeq" id="WP_051000151.1">
    <property type="nucleotide sequence ID" value="NZ_NWTC01000001.1"/>
</dbReference>
<evidence type="ECO:0000313" key="1">
    <source>
        <dbReference type="EMBL" id="PDT50574.1"/>
    </source>
</evidence>